<dbReference type="Proteomes" id="UP000051913">
    <property type="component" value="Unassembled WGS sequence"/>
</dbReference>
<dbReference type="RefSeq" id="WP_057854396.1">
    <property type="nucleotide sequence ID" value="NZ_LLXX01000182.1"/>
</dbReference>
<dbReference type="AlphaFoldDB" id="A0A0R3KSA3"/>
<gene>
    <name evidence="1" type="ORF">CP49_17940</name>
</gene>
<name>A0A0R3KSA3_9BRAD</name>
<reference evidence="1 2" key="1">
    <citation type="submission" date="2014-03" db="EMBL/GenBank/DDBJ databases">
        <title>Bradyrhizobium valentinum sp. nov., isolated from effective nodules of Lupinus mariae-josephae, a lupine endemic of basic-lime soils in Eastern Spain.</title>
        <authorList>
            <person name="Duran D."/>
            <person name="Rey L."/>
            <person name="Navarro A."/>
            <person name="Busquets A."/>
            <person name="Imperial J."/>
            <person name="Ruiz-Argueso T."/>
        </authorList>
    </citation>
    <scope>NUCLEOTIDE SEQUENCE [LARGE SCALE GENOMIC DNA]</scope>
    <source>
        <strain evidence="1 2">LmjM3</strain>
    </source>
</reference>
<dbReference type="STRING" id="1518501.CQ10_30080"/>
<protein>
    <submittedName>
        <fullName evidence="1">Uncharacterized protein</fullName>
    </submittedName>
</protein>
<sequence>GRRYASSPIALASFMAGVRLTSEVLLEGAWRSSAGAAGNFAFFRNLMLGLLPQLYDVRHLEALGGRFALRVTGAGRHGDFTTMAVNRRVVTLTGLPLDEASGAAIADASVRADVFLALWNDMIADLAETTLAHIAAARSAPSRTR</sequence>
<proteinExistence type="predicted"/>
<evidence type="ECO:0000313" key="1">
    <source>
        <dbReference type="EMBL" id="KRQ97741.1"/>
    </source>
</evidence>
<evidence type="ECO:0000313" key="2">
    <source>
        <dbReference type="Proteomes" id="UP000051913"/>
    </source>
</evidence>
<organism evidence="1 2">
    <name type="scientific">Bradyrhizobium valentinum</name>
    <dbReference type="NCBI Taxonomy" id="1518501"/>
    <lineage>
        <taxon>Bacteria</taxon>
        <taxon>Pseudomonadati</taxon>
        <taxon>Pseudomonadota</taxon>
        <taxon>Alphaproteobacteria</taxon>
        <taxon>Hyphomicrobiales</taxon>
        <taxon>Nitrobacteraceae</taxon>
        <taxon>Bradyrhizobium</taxon>
    </lineage>
</organism>
<feature type="non-terminal residue" evidence="1">
    <location>
        <position position="1"/>
    </location>
</feature>
<comment type="caution">
    <text evidence="1">The sequence shown here is derived from an EMBL/GenBank/DDBJ whole genome shotgun (WGS) entry which is preliminary data.</text>
</comment>
<accession>A0A0R3KSA3</accession>
<dbReference type="EMBL" id="LLXX01000182">
    <property type="protein sequence ID" value="KRQ97741.1"/>
    <property type="molecule type" value="Genomic_DNA"/>
</dbReference>
<keyword evidence="2" id="KW-1185">Reference proteome</keyword>